<keyword evidence="2" id="KW-1185">Reference proteome</keyword>
<protein>
    <submittedName>
        <fullName evidence="1">Uncharacterized protein</fullName>
    </submittedName>
</protein>
<dbReference type="AlphaFoldDB" id="A0AAN7BGN6"/>
<accession>A0AAN7BGN6</accession>
<dbReference type="PROSITE" id="PS51257">
    <property type="entry name" value="PROKAR_LIPOPROTEIN"/>
    <property type="match status" value="1"/>
</dbReference>
<evidence type="ECO:0000313" key="2">
    <source>
        <dbReference type="Proteomes" id="UP001301958"/>
    </source>
</evidence>
<gene>
    <name evidence="1" type="ORF">QBC38DRAFT_504182</name>
</gene>
<comment type="caution">
    <text evidence="1">The sequence shown here is derived from an EMBL/GenBank/DDBJ whole genome shotgun (WGS) entry which is preliminary data.</text>
</comment>
<sequence length="247" mass="27827">MIAPKFQSPSYDTIYLAGLWLLMGCETTMEHLRTNVNTHSLIQLLWAFRQDNFTAQPSHTYVAPSFSWASISADLSFCDVTLFHLQKSLARVLSASKQLINEDEEYGRVSDASVKLYEPLLPCTLSWETVRDEFRMTLNPQTTPGFCFEPTAHFDCHFSQLTLADGRKTLQRSPTFHGFAETPASLLILGTFDPSRHVRGLIVGLHPTRNGYQRLGLIELISREGPGSSLHPGAEDFTSFYTEVTLY</sequence>
<dbReference type="Proteomes" id="UP001301958">
    <property type="component" value="Unassembled WGS sequence"/>
</dbReference>
<dbReference type="EMBL" id="MU865482">
    <property type="protein sequence ID" value="KAK4222250.1"/>
    <property type="molecule type" value="Genomic_DNA"/>
</dbReference>
<reference evidence="1" key="1">
    <citation type="journal article" date="2023" name="Mol. Phylogenet. Evol.">
        <title>Genome-scale phylogeny and comparative genomics of the fungal order Sordariales.</title>
        <authorList>
            <person name="Hensen N."/>
            <person name="Bonometti L."/>
            <person name="Westerberg I."/>
            <person name="Brannstrom I.O."/>
            <person name="Guillou S."/>
            <person name="Cros-Aarteil S."/>
            <person name="Calhoun S."/>
            <person name="Haridas S."/>
            <person name="Kuo A."/>
            <person name="Mondo S."/>
            <person name="Pangilinan J."/>
            <person name="Riley R."/>
            <person name="LaButti K."/>
            <person name="Andreopoulos B."/>
            <person name="Lipzen A."/>
            <person name="Chen C."/>
            <person name="Yan M."/>
            <person name="Daum C."/>
            <person name="Ng V."/>
            <person name="Clum A."/>
            <person name="Steindorff A."/>
            <person name="Ohm R.A."/>
            <person name="Martin F."/>
            <person name="Silar P."/>
            <person name="Natvig D.O."/>
            <person name="Lalanne C."/>
            <person name="Gautier V."/>
            <person name="Ament-Velasquez S.L."/>
            <person name="Kruys A."/>
            <person name="Hutchinson M.I."/>
            <person name="Powell A.J."/>
            <person name="Barry K."/>
            <person name="Miller A.N."/>
            <person name="Grigoriev I.V."/>
            <person name="Debuchy R."/>
            <person name="Gladieux P."/>
            <person name="Hiltunen Thoren M."/>
            <person name="Johannesson H."/>
        </authorList>
    </citation>
    <scope>NUCLEOTIDE SEQUENCE</scope>
    <source>
        <strain evidence="1">CBS 990.96</strain>
    </source>
</reference>
<evidence type="ECO:0000313" key="1">
    <source>
        <dbReference type="EMBL" id="KAK4222250.1"/>
    </source>
</evidence>
<reference evidence="1" key="2">
    <citation type="submission" date="2023-05" db="EMBL/GenBank/DDBJ databases">
        <authorList>
            <consortium name="Lawrence Berkeley National Laboratory"/>
            <person name="Steindorff A."/>
            <person name="Hensen N."/>
            <person name="Bonometti L."/>
            <person name="Westerberg I."/>
            <person name="Brannstrom I.O."/>
            <person name="Guillou S."/>
            <person name="Cros-Aarteil S."/>
            <person name="Calhoun S."/>
            <person name="Haridas S."/>
            <person name="Kuo A."/>
            <person name="Mondo S."/>
            <person name="Pangilinan J."/>
            <person name="Riley R."/>
            <person name="Labutti K."/>
            <person name="Andreopoulos B."/>
            <person name="Lipzen A."/>
            <person name="Chen C."/>
            <person name="Yanf M."/>
            <person name="Daum C."/>
            <person name="Ng V."/>
            <person name="Clum A."/>
            <person name="Ohm R."/>
            <person name="Martin F."/>
            <person name="Silar P."/>
            <person name="Natvig D."/>
            <person name="Lalanne C."/>
            <person name="Gautier V."/>
            <person name="Ament-Velasquez S.L."/>
            <person name="Kruys A."/>
            <person name="Hutchinson M.I."/>
            <person name="Powell A.J."/>
            <person name="Barry K."/>
            <person name="Miller A.N."/>
            <person name="Grigoriev I.V."/>
            <person name="Debuchy R."/>
            <person name="Gladieux P."/>
            <person name="Thoren M.H."/>
            <person name="Johannesson H."/>
        </authorList>
    </citation>
    <scope>NUCLEOTIDE SEQUENCE</scope>
    <source>
        <strain evidence="1">CBS 990.96</strain>
    </source>
</reference>
<organism evidence="1 2">
    <name type="scientific">Podospora fimiseda</name>
    <dbReference type="NCBI Taxonomy" id="252190"/>
    <lineage>
        <taxon>Eukaryota</taxon>
        <taxon>Fungi</taxon>
        <taxon>Dikarya</taxon>
        <taxon>Ascomycota</taxon>
        <taxon>Pezizomycotina</taxon>
        <taxon>Sordariomycetes</taxon>
        <taxon>Sordariomycetidae</taxon>
        <taxon>Sordariales</taxon>
        <taxon>Podosporaceae</taxon>
        <taxon>Podospora</taxon>
    </lineage>
</organism>
<name>A0AAN7BGN6_9PEZI</name>
<proteinExistence type="predicted"/>